<organism evidence="2 3">
    <name type="scientific">Aromatoleum anaerobium</name>
    <dbReference type="NCBI Taxonomy" id="182180"/>
    <lineage>
        <taxon>Bacteria</taxon>
        <taxon>Pseudomonadati</taxon>
        <taxon>Pseudomonadota</taxon>
        <taxon>Betaproteobacteria</taxon>
        <taxon>Rhodocyclales</taxon>
        <taxon>Rhodocyclaceae</taxon>
        <taxon>Aromatoleum</taxon>
    </lineage>
</organism>
<sequence length="265" mass="28794">MKPLRLHWASSKPNFGDVLSPLICARVAGRSVVWAPAGECDLVALGSLMQRVKERFWNKRISVWGAGFIAAEKPHRSRHRLCALRGKLSAAIVGAGDEVALGDPGLLASLLIEHEPPPATRRGCLIIPHYKDRDCPELLAAVRDLAGVELVDVFSPPLEILRRIRAAEVVLSSAMHGLIAADSLGVPNAWLKVSDALRGGDFKFRDYYSVFGIEPPQIGLNANLLHDASVIVDTYRRPGIEMIKDGLLRSFPPDLAGAPGRPQRG</sequence>
<protein>
    <submittedName>
        <fullName evidence="2">Polysaccharide pyruvyl transferase family protein</fullName>
    </submittedName>
</protein>
<dbReference type="Pfam" id="PF04230">
    <property type="entry name" value="PS_pyruv_trans"/>
    <property type="match status" value="1"/>
</dbReference>
<dbReference type="InterPro" id="IPR007345">
    <property type="entry name" value="Polysacch_pyruvyl_Trfase"/>
</dbReference>
<name>A0ABX1PND7_9RHOO</name>
<dbReference type="GO" id="GO:0016740">
    <property type="term" value="F:transferase activity"/>
    <property type="evidence" value="ECO:0007669"/>
    <property type="project" value="UniProtKB-KW"/>
</dbReference>
<proteinExistence type="predicted"/>
<keyword evidence="2" id="KW-0808">Transferase</keyword>
<feature type="domain" description="Polysaccharide pyruvyl transferase" evidence="1">
    <location>
        <begin position="22"/>
        <end position="192"/>
    </location>
</feature>
<reference evidence="2" key="1">
    <citation type="submission" date="2019-12" db="EMBL/GenBank/DDBJ databases">
        <title>Comparative genomics gives insights into the taxonomy of the Azoarcus-Aromatoleum group and reveals separate origins of nif in the plant-associated Azoarcus and non-plant-associated Aromatoleum sub-groups.</title>
        <authorList>
            <person name="Lafos M."/>
            <person name="Maluk M."/>
            <person name="Batista M."/>
            <person name="Junghare M."/>
            <person name="Carmona M."/>
            <person name="Faoro H."/>
            <person name="Cruz L.M."/>
            <person name="Battistoni F."/>
            <person name="De Souza E."/>
            <person name="Pedrosa F."/>
            <person name="Chen W.-M."/>
            <person name="Poole P.S."/>
            <person name="Dixon R.A."/>
            <person name="James E.K."/>
        </authorList>
    </citation>
    <scope>NUCLEOTIDE SEQUENCE</scope>
    <source>
        <strain evidence="2">LuFRes1</strain>
    </source>
</reference>
<dbReference type="Proteomes" id="UP000615989">
    <property type="component" value="Unassembled WGS sequence"/>
</dbReference>
<dbReference type="EMBL" id="WTVG01000054">
    <property type="protein sequence ID" value="NMG26095.1"/>
    <property type="molecule type" value="Genomic_DNA"/>
</dbReference>
<accession>A0ABX1PND7</accession>
<evidence type="ECO:0000313" key="3">
    <source>
        <dbReference type="Proteomes" id="UP000615989"/>
    </source>
</evidence>
<keyword evidence="3" id="KW-1185">Reference proteome</keyword>
<evidence type="ECO:0000313" key="2">
    <source>
        <dbReference type="EMBL" id="NMG26095.1"/>
    </source>
</evidence>
<gene>
    <name evidence="2" type="ORF">GO606_15515</name>
</gene>
<dbReference type="RefSeq" id="WP_169119433.1">
    <property type="nucleotide sequence ID" value="NZ_WTVG02000038.1"/>
</dbReference>
<comment type="caution">
    <text evidence="2">The sequence shown here is derived from an EMBL/GenBank/DDBJ whole genome shotgun (WGS) entry which is preliminary data.</text>
</comment>
<evidence type="ECO:0000259" key="1">
    <source>
        <dbReference type="Pfam" id="PF04230"/>
    </source>
</evidence>